<evidence type="ECO:0000259" key="1">
    <source>
        <dbReference type="PROSITE" id="PS50234"/>
    </source>
</evidence>
<dbReference type="InterPro" id="IPR036465">
    <property type="entry name" value="vWFA_dom_sf"/>
</dbReference>
<evidence type="ECO:0000313" key="2">
    <source>
        <dbReference type="EMBL" id="KHQ50855.1"/>
    </source>
</evidence>
<dbReference type="Pfam" id="PF13519">
    <property type="entry name" value="VWA_2"/>
    <property type="match status" value="1"/>
</dbReference>
<sequence length="250" mass="26241">MSKAKIVLLAVAGVVAASGFVFYNTVSEPPAYAPSTDMGTVDWEALAAWPPLIEVPDVETLPDPDRIFTMIVLDDSGSMGSDLEQAKAAVLQAVRMMDPNDRVGVLALNAGLVLPFETVEDAADILPGRLSPLRSTGSTPLGPALSAARDLLSEEAARSRSFGTYRIIVTTDGAADDPDLLVREVIETVNKTPVQVATIGIGIGRRHVLNAEGHTSYVAVDDVGKLAQALQAAVAENASFDPITAFDGEN</sequence>
<feature type="domain" description="VWFA" evidence="1">
    <location>
        <begin position="68"/>
        <end position="202"/>
    </location>
</feature>
<dbReference type="InterPro" id="IPR002035">
    <property type="entry name" value="VWF_A"/>
</dbReference>
<dbReference type="SUPFAM" id="SSF53300">
    <property type="entry name" value="vWA-like"/>
    <property type="match status" value="1"/>
</dbReference>
<dbReference type="RefSeq" id="WP_043145438.1">
    <property type="nucleotide sequence ID" value="NZ_JSUQ01000021.1"/>
</dbReference>
<comment type="caution">
    <text evidence="2">The sequence shown here is derived from an EMBL/GenBank/DDBJ whole genome shotgun (WGS) entry which is preliminary data.</text>
</comment>
<gene>
    <name evidence="2" type="ORF">OA50_04567</name>
</gene>
<name>A0A0B3RHT2_9RHOB</name>
<proteinExistence type="predicted"/>
<protein>
    <submittedName>
        <fullName evidence="2">Marine proteobacterial sortase target protein</fullName>
    </submittedName>
</protein>
<evidence type="ECO:0000313" key="3">
    <source>
        <dbReference type="Proteomes" id="UP000030960"/>
    </source>
</evidence>
<dbReference type="STRING" id="561184.SAMN05216376_10414"/>
<dbReference type="Proteomes" id="UP000030960">
    <property type="component" value="Unassembled WGS sequence"/>
</dbReference>
<dbReference type="PROSITE" id="PS50234">
    <property type="entry name" value="VWFA"/>
    <property type="match status" value="1"/>
</dbReference>
<dbReference type="AlphaFoldDB" id="A0A0B3RHT2"/>
<dbReference type="SMART" id="SM00327">
    <property type="entry name" value="VWA"/>
    <property type="match status" value="1"/>
</dbReference>
<keyword evidence="3" id="KW-1185">Reference proteome</keyword>
<dbReference type="EMBL" id="JSUQ01000021">
    <property type="protein sequence ID" value="KHQ50855.1"/>
    <property type="molecule type" value="Genomic_DNA"/>
</dbReference>
<dbReference type="OrthoDB" id="7838745at2"/>
<accession>A0A0B3RHT2</accession>
<dbReference type="Gene3D" id="3.40.50.410">
    <property type="entry name" value="von Willebrand factor, type A domain"/>
    <property type="match status" value="1"/>
</dbReference>
<reference evidence="2 3" key="1">
    <citation type="submission" date="2014-10" db="EMBL/GenBank/DDBJ databases">
        <title>Genome sequence of Ponticoccus sp. strain UMTAT08 isolated from clonal culture of toxic dinoflagellate Alexandrium tamiyavanichii.</title>
        <authorList>
            <person name="Gan H.Y."/>
            <person name="Muhd D.-D."/>
            <person name="Mohd Noor M.E."/>
            <person name="Yeong Y.S."/>
            <person name="Usup G."/>
        </authorList>
    </citation>
    <scope>NUCLEOTIDE SEQUENCE [LARGE SCALE GENOMIC DNA]</scope>
    <source>
        <strain evidence="2 3">UMTAT08</strain>
    </source>
</reference>
<organism evidence="2 3">
    <name type="scientific">Mameliella alba</name>
    <dbReference type="NCBI Taxonomy" id="561184"/>
    <lineage>
        <taxon>Bacteria</taxon>
        <taxon>Pseudomonadati</taxon>
        <taxon>Pseudomonadota</taxon>
        <taxon>Alphaproteobacteria</taxon>
        <taxon>Rhodobacterales</taxon>
        <taxon>Roseobacteraceae</taxon>
        <taxon>Mameliella</taxon>
    </lineage>
</organism>
<dbReference type="CDD" id="cd00198">
    <property type="entry name" value="vWFA"/>
    <property type="match status" value="1"/>
</dbReference>